<dbReference type="AlphaFoldDB" id="A0A836P554"/>
<dbReference type="EMBL" id="AKBN01000176">
    <property type="protein sequence ID" value="KFA03402.1"/>
    <property type="molecule type" value="Genomic_DNA"/>
</dbReference>
<name>A0A836P554_XANVA</name>
<dbReference type="Gene3D" id="1.10.10.10">
    <property type="entry name" value="Winged helix-like DNA-binding domain superfamily/Winged helix DNA-binding domain"/>
    <property type="match status" value="1"/>
</dbReference>
<protein>
    <submittedName>
        <fullName evidence="1">Transcriptional regulator</fullName>
    </submittedName>
</protein>
<reference evidence="1" key="1">
    <citation type="submission" date="2012-05" db="EMBL/GenBank/DDBJ databases">
        <authorList>
            <person name="Studholme D.J."/>
            <person name="Wasukira A."/>
            <person name="Grant M."/>
        </authorList>
    </citation>
    <scope>NUCLEOTIDE SEQUENCE [LARGE SCALE GENOMIC DNA]</scope>
    <source>
        <strain evidence="1">NCPPB 890</strain>
    </source>
</reference>
<dbReference type="InterPro" id="IPR036388">
    <property type="entry name" value="WH-like_DNA-bd_sf"/>
</dbReference>
<proteinExistence type="predicted"/>
<sequence>MALTARGRKIAEVGSRALSGMNAVALEGFSEDKVRQTIVLMHRLIANLKCCGQDV</sequence>
<gene>
    <name evidence="1" type="ORF">A11K_0103765</name>
</gene>
<accession>A0A836P554</accession>
<comment type="caution">
    <text evidence="1">The sequence shown here is derived from an EMBL/GenBank/DDBJ whole genome shotgun (WGS) entry which is preliminary data.</text>
</comment>
<evidence type="ECO:0000313" key="1">
    <source>
        <dbReference type="EMBL" id="KFA03402.1"/>
    </source>
</evidence>
<organism evidence="1">
    <name type="scientific">Xanthomonas vasicola pv. vasculorum NCPPB 890</name>
    <dbReference type="NCBI Taxonomy" id="1184265"/>
    <lineage>
        <taxon>Bacteria</taxon>
        <taxon>Pseudomonadati</taxon>
        <taxon>Pseudomonadota</taxon>
        <taxon>Gammaproteobacteria</taxon>
        <taxon>Lysobacterales</taxon>
        <taxon>Lysobacteraceae</taxon>
        <taxon>Xanthomonas</taxon>
    </lineage>
</organism>